<dbReference type="OrthoDB" id="9930258at2"/>
<keyword evidence="2" id="KW-1185">Reference proteome</keyword>
<dbReference type="Proteomes" id="UP000315303">
    <property type="component" value="Unassembled WGS sequence"/>
</dbReference>
<sequence>MAKKTSFLKIKTYSWYKYMTRGADKQAIEKAEIALQEQLDKKCSSTREEQNTLLSDIKEAKKNLKIKRRDGASIEEFGVYLRKKEKEVRGDKAILIKTKKIIDIDEEEDDEENIIITYKGYFENKTWGNYSSARQDPSRAKSENVPILKEMVELFPESLSKFEDGPSLIFRVLETVNFRGAIQAYFECISYVINESVKEGKIDTKMAERLYRDLDEYNNPEAQMMRSASTRFRQFQHIFNCIRTEDKLEENPFFGSEIFSCLNIAHSYIESKYLGNYHDLACCCFVHNDLDVIEKHYGIPKKCWFDLKISDPFKVLEEFAHAKTYFDNNSSLQILVD</sequence>
<gene>
    <name evidence="1" type="ORF">EPA86_13765</name>
</gene>
<accession>A0A502KP80</accession>
<protein>
    <submittedName>
        <fullName evidence="1">Uncharacterized protein</fullName>
    </submittedName>
</protein>
<evidence type="ECO:0000313" key="2">
    <source>
        <dbReference type="Proteomes" id="UP000315303"/>
    </source>
</evidence>
<dbReference type="AlphaFoldDB" id="A0A502KP80"/>
<organism evidence="1 2">
    <name type="scientific">Litorilituus lipolyticus</name>
    <dbReference type="NCBI Taxonomy" id="2491017"/>
    <lineage>
        <taxon>Bacteria</taxon>
        <taxon>Pseudomonadati</taxon>
        <taxon>Pseudomonadota</taxon>
        <taxon>Gammaproteobacteria</taxon>
        <taxon>Alteromonadales</taxon>
        <taxon>Colwelliaceae</taxon>
        <taxon>Litorilituus</taxon>
    </lineage>
</organism>
<proteinExistence type="predicted"/>
<dbReference type="EMBL" id="SAWY01000036">
    <property type="protein sequence ID" value="TPH13256.1"/>
    <property type="molecule type" value="Genomic_DNA"/>
</dbReference>
<evidence type="ECO:0000313" key="1">
    <source>
        <dbReference type="EMBL" id="TPH13256.1"/>
    </source>
</evidence>
<name>A0A502KP80_9GAMM</name>
<dbReference type="RefSeq" id="WP_140604568.1">
    <property type="nucleotide sequence ID" value="NZ_SAWY01000036.1"/>
</dbReference>
<reference evidence="1 2" key="1">
    <citation type="submission" date="2019-01" db="EMBL/GenBank/DDBJ databases">
        <title>Litorilituus lipolytica sp. nov., isolated from intertidal sand of the Yellow Sea in China.</title>
        <authorList>
            <person name="Liu A."/>
        </authorList>
    </citation>
    <scope>NUCLEOTIDE SEQUENCE [LARGE SCALE GENOMIC DNA]</scope>
    <source>
        <strain evidence="1 2">RZ04</strain>
    </source>
</reference>
<comment type="caution">
    <text evidence="1">The sequence shown here is derived from an EMBL/GenBank/DDBJ whole genome shotgun (WGS) entry which is preliminary data.</text>
</comment>